<reference evidence="7 8" key="1">
    <citation type="submission" date="2015-03" db="EMBL/GenBank/DDBJ databases">
        <title>Genome assembly of Sandaracinus amylolyticus DSM 53668.</title>
        <authorList>
            <person name="Sharma G."/>
            <person name="Subramanian S."/>
        </authorList>
    </citation>
    <scope>NUCLEOTIDE SEQUENCE [LARGE SCALE GENOMIC DNA]</scope>
    <source>
        <strain evidence="7 8">DSM 53668</strain>
    </source>
</reference>
<dbReference type="RefSeq" id="WP_053234344.1">
    <property type="nucleotide sequence ID" value="NZ_CP011125.1"/>
</dbReference>
<keyword evidence="5" id="KW-0560">Oxidoreductase</keyword>
<dbReference type="Gene3D" id="3.30.70.2190">
    <property type="match status" value="1"/>
</dbReference>
<dbReference type="PANTHER" id="PTHR43716">
    <property type="entry name" value="D-2-HYDROXYGLUTARATE DEHYDROGENASE, MITOCHONDRIAL"/>
    <property type="match status" value="1"/>
</dbReference>
<proteinExistence type="inferred from homology"/>
<feature type="domain" description="FAD-binding PCMH-type" evidence="6">
    <location>
        <begin position="44"/>
        <end position="223"/>
    </location>
</feature>
<dbReference type="InterPro" id="IPR004113">
    <property type="entry name" value="FAD-bd_oxidored_4_C"/>
</dbReference>
<name>A0A0F6W461_9BACT</name>
<dbReference type="FunFam" id="1.10.45.10:FF:000001">
    <property type="entry name" value="D-lactate dehydrogenase mitochondrial"/>
    <property type="match status" value="1"/>
</dbReference>
<dbReference type="GO" id="GO:0022904">
    <property type="term" value="P:respiratory electron transport chain"/>
    <property type="evidence" value="ECO:0007669"/>
    <property type="project" value="TreeGrafter"/>
</dbReference>
<comment type="cofactor">
    <cofactor evidence="1">
        <name>FAD</name>
        <dbReference type="ChEBI" id="CHEBI:57692"/>
    </cofactor>
</comment>
<protein>
    <submittedName>
        <fullName evidence="7">D-2-hydroxyglutarate dehydrogenase</fullName>
    </submittedName>
</protein>
<evidence type="ECO:0000256" key="3">
    <source>
        <dbReference type="ARBA" id="ARBA00022630"/>
    </source>
</evidence>
<dbReference type="Gene3D" id="3.30.465.10">
    <property type="match status" value="1"/>
</dbReference>
<dbReference type="SUPFAM" id="SSF56176">
    <property type="entry name" value="FAD-binding/transporter-associated domain-like"/>
    <property type="match status" value="1"/>
</dbReference>
<keyword evidence="8" id="KW-1185">Reference proteome</keyword>
<dbReference type="InterPro" id="IPR016171">
    <property type="entry name" value="Vanillyl_alc_oxidase_C-sub2"/>
</dbReference>
<dbReference type="InterPro" id="IPR016169">
    <property type="entry name" value="FAD-bd_PCMH_sub2"/>
</dbReference>
<dbReference type="InterPro" id="IPR051264">
    <property type="entry name" value="FAD-oxidored/transferase_4"/>
</dbReference>
<dbReference type="EMBL" id="CP011125">
    <property type="protein sequence ID" value="AKF07037.1"/>
    <property type="molecule type" value="Genomic_DNA"/>
</dbReference>
<dbReference type="Gene3D" id="1.10.45.10">
    <property type="entry name" value="Vanillyl-alcohol Oxidase, Chain A, domain 4"/>
    <property type="match status" value="1"/>
</dbReference>
<dbReference type="Pfam" id="PF02913">
    <property type="entry name" value="FAD-oxidase_C"/>
    <property type="match status" value="1"/>
</dbReference>
<evidence type="ECO:0000256" key="5">
    <source>
        <dbReference type="ARBA" id="ARBA00023002"/>
    </source>
</evidence>
<dbReference type="GO" id="GO:0071949">
    <property type="term" value="F:FAD binding"/>
    <property type="evidence" value="ECO:0007669"/>
    <property type="project" value="InterPro"/>
</dbReference>
<dbReference type="InterPro" id="IPR036318">
    <property type="entry name" value="FAD-bd_PCMH-like_sf"/>
</dbReference>
<dbReference type="OrthoDB" id="9811557at2"/>
<evidence type="ECO:0000256" key="4">
    <source>
        <dbReference type="ARBA" id="ARBA00022827"/>
    </source>
</evidence>
<dbReference type="GO" id="GO:0016491">
    <property type="term" value="F:oxidoreductase activity"/>
    <property type="evidence" value="ECO:0007669"/>
    <property type="project" value="UniProtKB-KW"/>
</dbReference>
<evidence type="ECO:0000313" key="8">
    <source>
        <dbReference type="Proteomes" id="UP000034883"/>
    </source>
</evidence>
<dbReference type="Gene3D" id="3.30.43.10">
    <property type="entry name" value="Uridine Diphospho-n-acetylenolpyruvylglucosamine Reductase, domain 2"/>
    <property type="match status" value="1"/>
</dbReference>
<organism evidence="7 8">
    <name type="scientific">Sandaracinus amylolyticus</name>
    <dbReference type="NCBI Taxonomy" id="927083"/>
    <lineage>
        <taxon>Bacteria</taxon>
        <taxon>Pseudomonadati</taxon>
        <taxon>Myxococcota</taxon>
        <taxon>Polyangia</taxon>
        <taxon>Polyangiales</taxon>
        <taxon>Sandaracinaceae</taxon>
        <taxon>Sandaracinus</taxon>
    </lineage>
</organism>
<dbReference type="Proteomes" id="UP000034883">
    <property type="component" value="Chromosome"/>
</dbReference>
<comment type="similarity">
    <text evidence="2">Belongs to the FAD-binding oxidoreductase/transferase type 4 family.</text>
</comment>
<dbReference type="AlphaFoldDB" id="A0A0F6W461"/>
<gene>
    <name evidence="7" type="ORF">DB32_004186</name>
</gene>
<dbReference type="Gene3D" id="3.30.70.2740">
    <property type="match status" value="1"/>
</dbReference>
<evidence type="ECO:0000313" key="7">
    <source>
        <dbReference type="EMBL" id="AKF07037.1"/>
    </source>
</evidence>
<dbReference type="STRING" id="927083.DB32_004186"/>
<dbReference type="PROSITE" id="PS51387">
    <property type="entry name" value="FAD_PCMH"/>
    <property type="match status" value="1"/>
</dbReference>
<accession>A0A0F6W461</accession>
<dbReference type="InterPro" id="IPR016164">
    <property type="entry name" value="FAD-linked_Oxase-like_C"/>
</dbReference>
<keyword evidence="4" id="KW-0274">FAD</keyword>
<dbReference type="Pfam" id="PF01565">
    <property type="entry name" value="FAD_binding_4"/>
    <property type="match status" value="1"/>
</dbReference>
<keyword evidence="3" id="KW-0285">Flavoprotein</keyword>
<sequence length="468" mass="50623">MTRTLTGSERDRFVAALRQEIGDSAVSTEPDDLATYGRDWTKVFDPAPMAIAFPRRTEDVVEIVRRCADDGIAIVPSGGRTGLAGGAVAARGELVVSTERMRDLGAVDTRALTLRAQAGAVTAAVHAHCEPHGVTWPVDFASKGSSQIGGNIATNAGGVKVIRYGLTRQWVLGLEVVTANGDVLELGGALEKNNTGFDLRQLFIGSEGTLGIITGATLKLTRVPGHLDVLLFAVPDLAGVLRLFDAARVGPFVISAFEFFTDRCFARLARHRALSMPLETPSSHYVLLEVEAHDRGALERWLESLFERDLILDGTLAQSAGQGRALWELREGISESLSATGMPHKNDIALPIATLDAFVSELDAVFTKEWPRFEICLFGHIGDGNLHVNVMKPDDMPKAEFLAHAHESDAAMFELVRKHHGSISAEHGVGLLKKDFLGYSRSPAELEMLRAIKRTLDPEGLLNPGKIL</sequence>
<dbReference type="InterPro" id="IPR006094">
    <property type="entry name" value="Oxid_FAD_bind_N"/>
</dbReference>
<dbReference type="InterPro" id="IPR016166">
    <property type="entry name" value="FAD-bd_PCMH"/>
</dbReference>
<dbReference type="KEGG" id="samy:DB32_004186"/>
<evidence type="ECO:0000256" key="2">
    <source>
        <dbReference type="ARBA" id="ARBA00008000"/>
    </source>
</evidence>
<dbReference type="SUPFAM" id="SSF55103">
    <property type="entry name" value="FAD-linked oxidases, C-terminal domain"/>
    <property type="match status" value="1"/>
</dbReference>
<dbReference type="PANTHER" id="PTHR43716:SF1">
    <property type="entry name" value="D-2-HYDROXYGLUTARATE DEHYDROGENASE, MITOCHONDRIAL"/>
    <property type="match status" value="1"/>
</dbReference>
<dbReference type="InterPro" id="IPR016167">
    <property type="entry name" value="FAD-bd_PCMH_sub1"/>
</dbReference>
<evidence type="ECO:0000259" key="6">
    <source>
        <dbReference type="PROSITE" id="PS51387"/>
    </source>
</evidence>
<evidence type="ECO:0000256" key="1">
    <source>
        <dbReference type="ARBA" id="ARBA00001974"/>
    </source>
</evidence>